<keyword evidence="2" id="KW-0472">Membrane</keyword>
<evidence type="ECO:0000313" key="4">
    <source>
        <dbReference type="Proteomes" id="UP001433268"/>
    </source>
</evidence>
<organism evidence="3 4">
    <name type="scientific">Apiospora hydei</name>
    <dbReference type="NCBI Taxonomy" id="1337664"/>
    <lineage>
        <taxon>Eukaryota</taxon>
        <taxon>Fungi</taxon>
        <taxon>Dikarya</taxon>
        <taxon>Ascomycota</taxon>
        <taxon>Pezizomycotina</taxon>
        <taxon>Sordariomycetes</taxon>
        <taxon>Xylariomycetidae</taxon>
        <taxon>Amphisphaeriales</taxon>
        <taxon>Apiosporaceae</taxon>
        <taxon>Apiospora</taxon>
    </lineage>
</organism>
<dbReference type="PANTHER" id="PTHR19327">
    <property type="entry name" value="GOLGIN"/>
    <property type="match status" value="1"/>
</dbReference>
<feature type="compositionally biased region" description="Basic and acidic residues" evidence="1">
    <location>
        <begin position="84"/>
        <end position="137"/>
    </location>
</feature>
<proteinExistence type="predicted"/>
<feature type="transmembrane region" description="Helical" evidence="2">
    <location>
        <begin position="602"/>
        <end position="629"/>
    </location>
</feature>
<comment type="caution">
    <text evidence="3">The sequence shown here is derived from an EMBL/GenBank/DDBJ whole genome shotgun (WGS) entry which is preliminary data.</text>
</comment>
<protein>
    <recommendedName>
        <fullName evidence="5">Myosin heavy chain</fullName>
    </recommendedName>
</protein>
<sequence>MVVDSRNKAGYRDAQTALEEEYRAANATIRQLTAEKKEFEGHGGTLRQKLSECTDKVEEVRQQLTKEKKDLEEQLTKEKQDLEEQLKKLQDNSEESKDTIERLTKEKESLEAKLESDKQAFESSLENERKDFEEKLTKAQGESQNSAEMIQQLTNDKQELEQKLKSSEDDAQQSSDTITQLAGENKDLEAKLEKALEDDGSKEIIRQLTDEKQDLEQKLKSSEDNAQSSSDTIRELTSEKKDLEQTLKSFEDDAQNSSDTIIRLESENKTLEAKLQKALEDDGSELLIRQLADEKANVEEELERHKNGANLQIQKLTRDKEDLEEKLENEGQNHENELESQKEALEKQLEALQAKFHKYINDTDEDRRAMVDMHERSVEKMAKLMADYQACGEAVTRLEGERKEARSALAKYKAKNTKLREEMQGLQKELGEARKRVKKGGGADGSGGRTATNRTFTPDTTSSATRYKYDRLLEYYSRVEEALKWHKIGLEEGGQQLVQEGGKQADFDNYQANLRASYKKTKGNDGKVLEPFSEIAAHLRGANIHIEADAHLVGSIDDLSASFHQFNFLGPRKPRSCLSQIAAIPQRLVQIPKRLVAIPQRLLGWANSLGLMPLINLFMFLFFLAATLAEGSKYAHWGRPNATSRALFAENRAYVCVSAPHMTFFYDMVRDVLGIPRLA</sequence>
<feature type="compositionally biased region" description="Basic and acidic residues" evidence="1">
    <location>
        <begin position="214"/>
        <end position="223"/>
    </location>
</feature>
<dbReference type="RefSeq" id="XP_066664721.1">
    <property type="nucleotide sequence ID" value="XM_066815431.1"/>
</dbReference>
<reference evidence="3 4" key="1">
    <citation type="submission" date="2023-01" db="EMBL/GenBank/DDBJ databases">
        <title>Analysis of 21 Apiospora genomes using comparative genomics revels a genus with tremendous synthesis potential of carbohydrate active enzymes and secondary metabolites.</title>
        <authorList>
            <person name="Sorensen T."/>
        </authorList>
    </citation>
    <scope>NUCLEOTIDE SEQUENCE [LARGE SCALE GENOMIC DNA]</scope>
    <source>
        <strain evidence="3 4">CBS 114990</strain>
    </source>
</reference>
<feature type="region of interest" description="Disordered" evidence="1">
    <location>
        <begin position="433"/>
        <end position="461"/>
    </location>
</feature>
<feature type="compositionally biased region" description="Polar residues" evidence="1">
    <location>
        <begin position="172"/>
        <end position="182"/>
    </location>
</feature>
<evidence type="ECO:0000256" key="2">
    <source>
        <dbReference type="SAM" id="Phobius"/>
    </source>
</evidence>
<dbReference type="GeneID" id="92048491"/>
<accession>A0ABR1VI90</accession>
<feature type="compositionally biased region" description="Polar residues" evidence="1">
    <location>
        <begin position="140"/>
        <end position="155"/>
    </location>
</feature>
<feature type="compositionally biased region" description="Polar residues" evidence="1">
    <location>
        <begin position="449"/>
        <end position="461"/>
    </location>
</feature>
<keyword evidence="2" id="KW-1133">Transmembrane helix</keyword>
<dbReference type="Proteomes" id="UP001433268">
    <property type="component" value="Unassembled WGS sequence"/>
</dbReference>
<keyword evidence="4" id="KW-1185">Reference proteome</keyword>
<evidence type="ECO:0000313" key="3">
    <source>
        <dbReference type="EMBL" id="KAK8070913.1"/>
    </source>
</evidence>
<dbReference type="EMBL" id="JAQQWN010000008">
    <property type="protein sequence ID" value="KAK8070913.1"/>
    <property type="molecule type" value="Genomic_DNA"/>
</dbReference>
<feature type="region of interest" description="Disordered" evidence="1">
    <location>
        <begin position="190"/>
        <end position="209"/>
    </location>
</feature>
<evidence type="ECO:0000256" key="1">
    <source>
        <dbReference type="SAM" id="MobiDB-lite"/>
    </source>
</evidence>
<feature type="compositionally biased region" description="Basic and acidic residues" evidence="1">
    <location>
        <begin position="156"/>
        <end position="168"/>
    </location>
</feature>
<feature type="region of interest" description="Disordered" evidence="1">
    <location>
        <begin position="214"/>
        <end position="240"/>
    </location>
</feature>
<keyword evidence="2" id="KW-0812">Transmembrane</keyword>
<feature type="region of interest" description="Disordered" evidence="1">
    <location>
        <begin position="84"/>
        <end position="185"/>
    </location>
</feature>
<name>A0ABR1VI90_9PEZI</name>
<dbReference type="PANTHER" id="PTHR19327:SF0">
    <property type="entry name" value="GOLGIN SUBFAMILY A MEMBER 4"/>
    <property type="match status" value="1"/>
</dbReference>
<gene>
    <name evidence="3" type="ORF">PG997_011116</name>
</gene>
<evidence type="ECO:0008006" key="5">
    <source>
        <dbReference type="Google" id="ProtNLM"/>
    </source>
</evidence>